<dbReference type="InterPro" id="IPR029063">
    <property type="entry name" value="SAM-dependent_MTases_sf"/>
</dbReference>
<keyword evidence="1" id="KW-0489">Methyltransferase</keyword>
<proteinExistence type="predicted"/>
<comment type="caution">
    <text evidence="1">The sequence shown here is derived from an EMBL/GenBank/DDBJ whole genome shotgun (WGS) entry which is preliminary data.</text>
</comment>
<gene>
    <name evidence="1" type="ORF">EV191_10674</name>
</gene>
<reference evidence="1 2" key="1">
    <citation type="submission" date="2019-03" db="EMBL/GenBank/DDBJ databases">
        <title>Genomic Encyclopedia of Type Strains, Phase IV (KMG-IV): sequencing the most valuable type-strain genomes for metagenomic binning, comparative biology and taxonomic classification.</title>
        <authorList>
            <person name="Goeker M."/>
        </authorList>
    </citation>
    <scope>NUCLEOTIDE SEQUENCE [LARGE SCALE GENOMIC DNA]</scope>
    <source>
        <strain evidence="1 2">DSM 45765</strain>
    </source>
</reference>
<dbReference type="GO" id="GO:0008168">
    <property type="term" value="F:methyltransferase activity"/>
    <property type="evidence" value="ECO:0007669"/>
    <property type="project" value="UniProtKB-KW"/>
</dbReference>
<dbReference type="AlphaFoldDB" id="A0A4R2QQB0"/>
<name>A0A4R2QQB0_9PSEU</name>
<dbReference type="Proteomes" id="UP000294911">
    <property type="component" value="Unassembled WGS sequence"/>
</dbReference>
<dbReference type="OrthoDB" id="3516042at2"/>
<dbReference type="RefSeq" id="WP_132877783.1">
    <property type="nucleotide sequence ID" value="NZ_SLXQ01000006.1"/>
</dbReference>
<dbReference type="InterPro" id="IPR006764">
    <property type="entry name" value="SAM_dep_MeTrfase_SAV2177_type"/>
</dbReference>
<dbReference type="SUPFAM" id="SSF53335">
    <property type="entry name" value="S-adenosyl-L-methionine-dependent methyltransferases"/>
    <property type="match status" value="1"/>
</dbReference>
<keyword evidence="1" id="KW-0808">Transferase</keyword>
<dbReference type="GO" id="GO:0032259">
    <property type="term" value="P:methylation"/>
    <property type="evidence" value="ECO:0007669"/>
    <property type="project" value="UniProtKB-KW"/>
</dbReference>
<protein>
    <submittedName>
        <fullName evidence="1">S-adenosyl methyltransferase</fullName>
    </submittedName>
</protein>
<organism evidence="1 2">
    <name type="scientific">Tamaricihabitans halophyticus</name>
    <dbReference type="NCBI Taxonomy" id="1262583"/>
    <lineage>
        <taxon>Bacteria</taxon>
        <taxon>Bacillati</taxon>
        <taxon>Actinomycetota</taxon>
        <taxon>Actinomycetes</taxon>
        <taxon>Pseudonocardiales</taxon>
        <taxon>Pseudonocardiaceae</taxon>
        <taxon>Tamaricihabitans</taxon>
    </lineage>
</organism>
<dbReference type="PIRSF" id="PIRSF017393">
    <property type="entry name" value="MTase_SAV2177"/>
    <property type="match status" value="1"/>
</dbReference>
<keyword evidence="2" id="KW-1185">Reference proteome</keyword>
<dbReference type="Gene3D" id="3.40.50.150">
    <property type="entry name" value="Vaccinia Virus protein VP39"/>
    <property type="match status" value="1"/>
</dbReference>
<dbReference type="EMBL" id="SLXQ01000006">
    <property type="protein sequence ID" value="TCP51910.1"/>
    <property type="molecule type" value="Genomic_DNA"/>
</dbReference>
<accession>A0A4R2QQB0</accession>
<evidence type="ECO:0000313" key="2">
    <source>
        <dbReference type="Proteomes" id="UP000294911"/>
    </source>
</evidence>
<sequence length="269" mass="29574">MSEERQPASNEAAPDQPSIARIYDYLLGGGRNYPVDRQLADYIVQLVPDAPEAARANRDLLHRMVRFLLARGVRQFLDIGSGVPAEGNVHEIAQRAAPGSRVVYADVDEIVVSESIRMLEDNERAGVVHGDLCEPESILHATVARDLLNFDEPMAILCNAVLHFVPDQRAPYDAIRQFLNAVPSGSYLAISHASGAADPALLNYASTVFTRSDVPIVLRDRAEITEFFRGTELLEPGVVYSPQWHPDTAGEVDDRPDRAFSYAGVGRKP</sequence>
<evidence type="ECO:0000313" key="1">
    <source>
        <dbReference type="EMBL" id="TCP51910.1"/>
    </source>
</evidence>
<dbReference type="Pfam" id="PF04672">
    <property type="entry name" value="Methyltransf_19"/>
    <property type="match status" value="1"/>
</dbReference>